<proteinExistence type="inferred from homology"/>
<evidence type="ECO:0000259" key="7">
    <source>
        <dbReference type="PROSITE" id="PS50885"/>
    </source>
</evidence>
<feature type="compositionally biased region" description="Low complexity" evidence="4">
    <location>
        <begin position="322"/>
        <end position="334"/>
    </location>
</feature>
<dbReference type="Pfam" id="PF00672">
    <property type="entry name" value="HAMP"/>
    <property type="match status" value="1"/>
</dbReference>
<dbReference type="Gene3D" id="1.10.287.950">
    <property type="entry name" value="Methyl-accepting chemotaxis protein"/>
    <property type="match status" value="1"/>
</dbReference>
<keyword evidence="5" id="KW-0812">Transmembrane</keyword>
<dbReference type="PROSITE" id="PS50111">
    <property type="entry name" value="CHEMOTAXIS_TRANSDUC_2"/>
    <property type="match status" value="1"/>
</dbReference>
<dbReference type="Pfam" id="PF12729">
    <property type="entry name" value="4HB_MCP_1"/>
    <property type="match status" value="1"/>
</dbReference>
<keyword evidence="5" id="KW-0472">Membrane</keyword>
<feature type="transmembrane region" description="Helical" evidence="5">
    <location>
        <begin position="183"/>
        <end position="206"/>
    </location>
</feature>
<dbReference type="GO" id="GO:0007165">
    <property type="term" value="P:signal transduction"/>
    <property type="evidence" value="ECO:0007669"/>
    <property type="project" value="UniProtKB-KW"/>
</dbReference>
<dbReference type="Gene3D" id="6.10.340.10">
    <property type="match status" value="1"/>
</dbReference>
<dbReference type="Pfam" id="PF00015">
    <property type="entry name" value="MCPsignal"/>
    <property type="match status" value="1"/>
</dbReference>
<evidence type="ECO:0000313" key="9">
    <source>
        <dbReference type="Proteomes" id="UP000286268"/>
    </source>
</evidence>
<comment type="similarity">
    <text evidence="2">Belongs to the methyl-accepting chemotaxis (MCP) protein family.</text>
</comment>
<dbReference type="InterPro" id="IPR004089">
    <property type="entry name" value="MCPsignal_dom"/>
</dbReference>
<dbReference type="PANTHER" id="PTHR32089:SF112">
    <property type="entry name" value="LYSOZYME-LIKE PROTEIN-RELATED"/>
    <property type="match status" value="1"/>
</dbReference>
<evidence type="ECO:0000259" key="6">
    <source>
        <dbReference type="PROSITE" id="PS50111"/>
    </source>
</evidence>
<dbReference type="AlphaFoldDB" id="A0A3R5TK68"/>
<protein>
    <submittedName>
        <fullName evidence="8">Methyl-accepting chemotaxis protein</fullName>
    </submittedName>
</protein>
<organism evidence="8 9">
    <name type="scientific">Clostridium manihotivorum</name>
    <dbReference type="NCBI Taxonomy" id="2320868"/>
    <lineage>
        <taxon>Bacteria</taxon>
        <taxon>Bacillati</taxon>
        <taxon>Bacillota</taxon>
        <taxon>Clostridia</taxon>
        <taxon>Eubacteriales</taxon>
        <taxon>Clostridiaceae</taxon>
        <taxon>Clostridium</taxon>
    </lineage>
</organism>
<dbReference type="SMART" id="SM00304">
    <property type="entry name" value="HAMP"/>
    <property type="match status" value="1"/>
</dbReference>
<accession>A0A3R5TK68</accession>
<dbReference type="PROSITE" id="PS50885">
    <property type="entry name" value="HAMP"/>
    <property type="match status" value="1"/>
</dbReference>
<evidence type="ECO:0000256" key="2">
    <source>
        <dbReference type="ARBA" id="ARBA00029447"/>
    </source>
</evidence>
<reference evidence="8 9" key="1">
    <citation type="submission" date="2018-01" db="EMBL/GenBank/DDBJ databases">
        <title>Genome Sequencing and Assembly of Anaerobacter polyendosporus strain CT4.</title>
        <authorList>
            <person name="Tachaapaikoon C."/>
            <person name="Sutheeworapong S."/>
            <person name="Jenjaroenpun P."/>
            <person name="Wongsurawat T."/>
            <person name="Nookeaw I."/>
            <person name="Cheawchanlertfa P."/>
            <person name="Kosugi A."/>
            <person name="Cheevadhanarak S."/>
            <person name="Ratanakhanokchai K."/>
        </authorList>
    </citation>
    <scope>NUCLEOTIDE SEQUENCE [LARGE SCALE GENOMIC DNA]</scope>
    <source>
        <strain evidence="8 9">CT4</strain>
    </source>
</reference>
<feature type="region of interest" description="Disordered" evidence="4">
    <location>
        <begin position="322"/>
        <end position="344"/>
    </location>
</feature>
<dbReference type="OrthoDB" id="107771at2"/>
<dbReference type="SUPFAM" id="SSF58104">
    <property type="entry name" value="Methyl-accepting chemotaxis protein (MCP) signaling domain"/>
    <property type="match status" value="1"/>
</dbReference>
<name>A0A3R5TK68_9CLOT</name>
<keyword evidence="5" id="KW-1133">Transmembrane helix</keyword>
<dbReference type="CDD" id="cd06225">
    <property type="entry name" value="HAMP"/>
    <property type="match status" value="1"/>
</dbReference>
<feature type="domain" description="HAMP" evidence="7">
    <location>
        <begin position="204"/>
        <end position="258"/>
    </location>
</feature>
<dbReference type="PANTHER" id="PTHR32089">
    <property type="entry name" value="METHYL-ACCEPTING CHEMOTAXIS PROTEIN MCPB"/>
    <property type="match status" value="1"/>
</dbReference>
<dbReference type="KEGG" id="cmah:C1I91_25140"/>
<evidence type="ECO:0000256" key="1">
    <source>
        <dbReference type="ARBA" id="ARBA00023224"/>
    </source>
</evidence>
<dbReference type="GO" id="GO:0016020">
    <property type="term" value="C:membrane"/>
    <property type="evidence" value="ECO:0007669"/>
    <property type="project" value="InterPro"/>
</dbReference>
<keyword evidence="9" id="KW-1185">Reference proteome</keyword>
<evidence type="ECO:0000256" key="4">
    <source>
        <dbReference type="SAM" id="MobiDB-lite"/>
    </source>
</evidence>
<dbReference type="InterPro" id="IPR003660">
    <property type="entry name" value="HAMP_dom"/>
</dbReference>
<evidence type="ECO:0000313" key="8">
    <source>
        <dbReference type="EMBL" id="QAA35406.1"/>
    </source>
</evidence>
<dbReference type="EMBL" id="CP025746">
    <property type="protein sequence ID" value="QAA35406.1"/>
    <property type="molecule type" value="Genomic_DNA"/>
</dbReference>
<dbReference type="Proteomes" id="UP000286268">
    <property type="component" value="Chromosome"/>
</dbReference>
<evidence type="ECO:0000256" key="5">
    <source>
        <dbReference type="SAM" id="Phobius"/>
    </source>
</evidence>
<dbReference type="InterPro" id="IPR024478">
    <property type="entry name" value="HlyB_4HB_MCP"/>
</dbReference>
<sequence>MMVLTISFLFFIAVIGGASIMKLSDLNSKIIELNDERLTPIIELENLKTDVDAIRYDANSLRDETDGSAITTTKANIEKLQTSVSKALEKYSSDADFKTLIADYKTFIEDKDAFITENETQASARALGEQGNKMTGPPAAMTNFESIREILVKDFDKIIDKHATEAKTTYESSKVVYQNTRTILIVIIGASALISIILSIVIIRAVTVPVRRVTSKLKDINESNGDLTQRINYASKDEIGDLSKNFDLFMDKLQGIIKDVAVSADTISTSSDQLNVATTTSTESLEEISRTVMEISSSTADGAAAAEETTASLIEAASFSEATSTASKNTTNNSRKAKEAAEDGENKVNEIVSSITEIAKSSKEVSSIINDLDNSSKKIGDIIKIITSISEQTNLLALNAAIEAARAGEAGKGFNVVSDEIRKLADESNNAAREIAELVKDNQVKSASAVESVSQVESKVALGVAKATEVSETIQNIIDNIQSIATEIEQIDNANEQQARSTKEIEKAIGNLAATSNDIAGRTENMSASIEEQLSAMSEIERTTDELFEMSKKLKEITSGFRV</sequence>
<gene>
    <name evidence="8" type="ORF">C1I91_25140</name>
</gene>
<feature type="domain" description="Methyl-accepting transducer" evidence="6">
    <location>
        <begin position="277"/>
        <end position="513"/>
    </location>
</feature>
<keyword evidence="1 3" id="KW-0807">Transducer</keyword>
<evidence type="ECO:0000256" key="3">
    <source>
        <dbReference type="PROSITE-ProRule" id="PRU00284"/>
    </source>
</evidence>
<dbReference type="SMART" id="SM00283">
    <property type="entry name" value="MA"/>
    <property type="match status" value="1"/>
</dbReference>